<name>A0AAW1RI49_9CHLO</name>
<reference evidence="1 2" key="1">
    <citation type="journal article" date="2024" name="Nat. Commun.">
        <title>Phylogenomics reveals the evolutionary origins of lichenization in chlorophyte algae.</title>
        <authorList>
            <person name="Puginier C."/>
            <person name="Libourel C."/>
            <person name="Otte J."/>
            <person name="Skaloud P."/>
            <person name="Haon M."/>
            <person name="Grisel S."/>
            <person name="Petersen M."/>
            <person name="Berrin J.G."/>
            <person name="Delaux P.M."/>
            <person name="Dal Grande F."/>
            <person name="Keller J."/>
        </authorList>
    </citation>
    <scope>NUCLEOTIDE SEQUENCE [LARGE SCALE GENOMIC DNA]</scope>
    <source>
        <strain evidence="1 2">SAG 2145</strain>
    </source>
</reference>
<sequence length="259" mass="28355">MSSSKLILQQGPVSSLVRHPRRQTCIASARQQQFQREQPSRSELVRNSVALSMATLGLQLAPDAAQAFEGFPVQPQKEGQIAMRTLKDSELIISFFPKFTYDARGGGGLSDAPTTTDGRTVVKFDLQTLNIPDVSYKTASFLGVPMLPGVKIAIEPSMLEGWVNRSTGEAQLQFNAQFDFTAGSFYKAAPLMVNTLLTTESVHGKRHKVDRTGVRMNSDGFAKLVGVSNVPKSGDKFMDNFLRLPTDALALMSCQFVFT</sequence>
<dbReference type="AlphaFoldDB" id="A0AAW1RI49"/>
<dbReference type="EMBL" id="JALJOS010000011">
    <property type="protein sequence ID" value="KAK9833165.1"/>
    <property type="molecule type" value="Genomic_DNA"/>
</dbReference>
<dbReference type="PANTHER" id="PTHR35320:SF1">
    <property type="entry name" value="ATP-DEPENDENT CLP PROTEASE ATP-BINDING SUBUNIT"/>
    <property type="match status" value="1"/>
</dbReference>
<accession>A0AAW1RI49</accession>
<comment type="caution">
    <text evidence="1">The sequence shown here is derived from an EMBL/GenBank/DDBJ whole genome shotgun (WGS) entry which is preliminary data.</text>
</comment>
<keyword evidence="2" id="KW-1185">Reference proteome</keyword>
<dbReference type="Proteomes" id="UP001438707">
    <property type="component" value="Unassembled WGS sequence"/>
</dbReference>
<evidence type="ECO:0000313" key="1">
    <source>
        <dbReference type="EMBL" id="KAK9833165.1"/>
    </source>
</evidence>
<protein>
    <submittedName>
        <fullName evidence="1">Uncharacterized protein</fullName>
    </submittedName>
</protein>
<dbReference type="PANTHER" id="PTHR35320">
    <property type="entry name" value="ATP-DEPENDENT CLP PROTEASE ATP-BINDING SUBUNIT"/>
    <property type="match status" value="1"/>
</dbReference>
<organism evidence="1 2">
    <name type="scientific">Apatococcus lobatus</name>
    <dbReference type="NCBI Taxonomy" id="904363"/>
    <lineage>
        <taxon>Eukaryota</taxon>
        <taxon>Viridiplantae</taxon>
        <taxon>Chlorophyta</taxon>
        <taxon>core chlorophytes</taxon>
        <taxon>Trebouxiophyceae</taxon>
        <taxon>Chlorellales</taxon>
        <taxon>Chlorellaceae</taxon>
        <taxon>Apatococcus</taxon>
    </lineage>
</organism>
<evidence type="ECO:0000313" key="2">
    <source>
        <dbReference type="Proteomes" id="UP001438707"/>
    </source>
</evidence>
<gene>
    <name evidence="1" type="ORF">WJX74_008947</name>
</gene>
<proteinExistence type="predicted"/>